<dbReference type="EMBL" id="LSLI01000050">
    <property type="protein sequence ID" value="KXS31919.1"/>
    <property type="molecule type" value="Genomic_DNA"/>
</dbReference>
<organism evidence="2 3">
    <name type="scientific">Candidatus Gallionella acididurans</name>
    <dbReference type="NCBI Taxonomy" id="1796491"/>
    <lineage>
        <taxon>Bacteria</taxon>
        <taxon>Pseudomonadati</taxon>
        <taxon>Pseudomonadota</taxon>
        <taxon>Betaproteobacteria</taxon>
        <taxon>Nitrosomonadales</taxon>
        <taxon>Gallionellaceae</taxon>
        <taxon>Gallionella</taxon>
    </lineage>
</organism>
<feature type="transmembrane region" description="Helical" evidence="1">
    <location>
        <begin position="20"/>
        <end position="39"/>
    </location>
</feature>
<proteinExistence type="predicted"/>
<gene>
    <name evidence="2" type="ORF">AWT59_1965</name>
</gene>
<dbReference type="AlphaFoldDB" id="A0A139BSI8"/>
<keyword evidence="1" id="KW-1133">Transmembrane helix</keyword>
<keyword evidence="1" id="KW-0812">Transmembrane</keyword>
<accession>A0A139BSI8</accession>
<sequence length="146" mass="15223">MNEAASNSEVVALSNSSGKVKWIVGGMLLLFAAVIAMNLPRGYSDDLSRIGKGKVAVVLVRDKNAVQSFDLMEVMDAVRGKYDGQVEFLLTDSDTPEGRAFIADKGAARVTLVVLDGNGKTLDVLSPPQTAAGVQQAITVAIGAAS</sequence>
<keyword evidence="1" id="KW-0472">Membrane</keyword>
<reference evidence="2 3" key="1">
    <citation type="submission" date="2016-02" db="EMBL/GenBank/DDBJ databases">
        <authorList>
            <person name="Wen L."/>
            <person name="He K."/>
            <person name="Yang H."/>
        </authorList>
    </citation>
    <scope>NUCLEOTIDE SEQUENCE [LARGE SCALE GENOMIC DNA]</scope>
    <source>
        <strain evidence="2">ShG14-8</strain>
    </source>
</reference>
<evidence type="ECO:0000313" key="3">
    <source>
        <dbReference type="Proteomes" id="UP000070578"/>
    </source>
</evidence>
<evidence type="ECO:0000313" key="2">
    <source>
        <dbReference type="EMBL" id="KXS31919.1"/>
    </source>
</evidence>
<name>A0A139BSI8_9PROT</name>
<reference evidence="2 3" key="2">
    <citation type="submission" date="2016-03" db="EMBL/GenBank/DDBJ databases">
        <title>New uncultured bacterium of the family Gallionellaceae from acid mine drainage: description and reconstruction of genome based on metagenomic analysis of microbial community.</title>
        <authorList>
            <person name="Kadnikov V."/>
            <person name="Ivasenko D."/>
            <person name="Beletsky A."/>
            <person name="Mardanov A."/>
            <person name="Danilova E."/>
            <person name="Pimenov N."/>
            <person name="Karnachuk O."/>
            <person name="Ravin N."/>
        </authorList>
    </citation>
    <scope>NUCLEOTIDE SEQUENCE [LARGE SCALE GENOMIC DNA]</scope>
    <source>
        <strain evidence="2">ShG14-8</strain>
    </source>
</reference>
<dbReference type="Proteomes" id="UP000070578">
    <property type="component" value="Unassembled WGS sequence"/>
</dbReference>
<protein>
    <submittedName>
        <fullName evidence="2">Uncharacterized protein</fullName>
    </submittedName>
</protein>
<evidence type="ECO:0000256" key="1">
    <source>
        <dbReference type="SAM" id="Phobius"/>
    </source>
</evidence>
<comment type="caution">
    <text evidence="2">The sequence shown here is derived from an EMBL/GenBank/DDBJ whole genome shotgun (WGS) entry which is preliminary data.</text>
</comment>